<evidence type="ECO:0000313" key="2">
    <source>
        <dbReference type="Proteomes" id="UP000249218"/>
    </source>
</evidence>
<dbReference type="Proteomes" id="UP000249218">
    <property type="component" value="Unassembled WGS sequence"/>
</dbReference>
<sequence>MKYNQRLTARCSVLRLHRMGVQLSMYQVEYLTLVFCWIPKNDAWTSSRLLVCVLCVFETTSEPEYGDETPSRQHMASVFNSIWKSTDNRW</sequence>
<evidence type="ECO:0000313" key="1">
    <source>
        <dbReference type="EMBL" id="PZC72039.1"/>
    </source>
</evidence>
<dbReference type="AlphaFoldDB" id="A0A2W1B8B4"/>
<accession>A0A2W1B8B4</accession>
<gene>
    <name evidence="1" type="primary">HaOG211989</name>
    <name evidence="1" type="ORF">B5X24_HaOG211989</name>
</gene>
<protein>
    <submittedName>
        <fullName evidence="1">Uncharacterized protein</fullName>
    </submittedName>
</protein>
<proteinExistence type="predicted"/>
<organism evidence="1 2">
    <name type="scientific">Helicoverpa armigera</name>
    <name type="common">Cotton bollworm</name>
    <name type="synonym">Heliothis armigera</name>
    <dbReference type="NCBI Taxonomy" id="29058"/>
    <lineage>
        <taxon>Eukaryota</taxon>
        <taxon>Metazoa</taxon>
        <taxon>Ecdysozoa</taxon>
        <taxon>Arthropoda</taxon>
        <taxon>Hexapoda</taxon>
        <taxon>Insecta</taxon>
        <taxon>Pterygota</taxon>
        <taxon>Neoptera</taxon>
        <taxon>Endopterygota</taxon>
        <taxon>Lepidoptera</taxon>
        <taxon>Glossata</taxon>
        <taxon>Ditrysia</taxon>
        <taxon>Noctuoidea</taxon>
        <taxon>Noctuidae</taxon>
        <taxon>Heliothinae</taxon>
        <taxon>Helicoverpa</taxon>
    </lineage>
</organism>
<dbReference type="EMBL" id="KZ150227">
    <property type="protein sequence ID" value="PZC72039.1"/>
    <property type="molecule type" value="Genomic_DNA"/>
</dbReference>
<reference evidence="1 2" key="1">
    <citation type="journal article" date="2017" name="BMC Biol.">
        <title>Genomic innovations, transcriptional plasticity and gene loss underlying the evolution and divergence of two highly polyphagous and invasive Helicoverpa pest species.</title>
        <authorList>
            <person name="Pearce S.L."/>
            <person name="Clarke D.F."/>
            <person name="East P.D."/>
            <person name="Elfekih S."/>
            <person name="Gordon K.H."/>
            <person name="Jermiin L.S."/>
            <person name="McGaughran A."/>
            <person name="Oakeshott J.G."/>
            <person name="Papanikolaou A."/>
            <person name="Perera O.P."/>
            <person name="Rane R.V."/>
            <person name="Richards S."/>
            <person name="Tay W.T."/>
            <person name="Walsh T.K."/>
            <person name="Anderson A."/>
            <person name="Anderson C.J."/>
            <person name="Asgari S."/>
            <person name="Board P.G."/>
            <person name="Bretschneider A."/>
            <person name="Campbell P.M."/>
            <person name="Chertemps T."/>
            <person name="Christeller J.T."/>
            <person name="Coppin C.W."/>
            <person name="Downes S.J."/>
            <person name="Duan G."/>
            <person name="Farnsworth C.A."/>
            <person name="Good R.T."/>
            <person name="Han L.B."/>
            <person name="Han Y.C."/>
            <person name="Hatje K."/>
            <person name="Horne I."/>
            <person name="Huang Y.P."/>
            <person name="Hughes D.S."/>
            <person name="Jacquin-Joly E."/>
            <person name="James W."/>
            <person name="Jhangiani S."/>
            <person name="Kollmar M."/>
            <person name="Kuwar S.S."/>
            <person name="Li S."/>
            <person name="Liu N.Y."/>
            <person name="Maibeche M.T."/>
            <person name="Miller J.R."/>
            <person name="Montagne N."/>
            <person name="Perry T."/>
            <person name="Qu J."/>
            <person name="Song S.V."/>
            <person name="Sutton G.G."/>
            <person name="Vogel H."/>
            <person name="Walenz B.P."/>
            <person name="Xu W."/>
            <person name="Zhang H.J."/>
            <person name="Zou Z."/>
            <person name="Batterham P."/>
            <person name="Edwards O.R."/>
            <person name="Feyereisen R."/>
            <person name="Gibbs R.A."/>
            <person name="Heckel D.G."/>
            <person name="McGrath A."/>
            <person name="Robin C."/>
            <person name="Scherer S.E."/>
            <person name="Worley K.C."/>
            <person name="Wu Y.D."/>
        </authorList>
    </citation>
    <scope>NUCLEOTIDE SEQUENCE [LARGE SCALE GENOMIC DNA]</scope>
    <source>
        <strain evidence="1">Harm_GR_Male_#8</strain>
        <tissue evidence="1">Whole organism</tissue>
    </source>
</reference>
<keyword evidence="2" id="KW-1185">Reference proteome</keyword>
<name>A0A2W1B8B4_HELAM</name>